<reference evidence="6" key="1">
    <citation type="journal article" date="2023" name="bioRxiv">
        <title>Scaffold-level genome assemblies of two parasitoid biocontrol wasps reveal the parthenogenesis mechanism and an associated novel virus.</title>
        <authorList>
            <person name="Inwood S."/>
            <person name="Skelly J."/>
            <person name="Guhlin J."/>
            <person name="Harrop T."/>
            <person name="Goldson S."/>
            <person name="Dearden P."/>
        </authorList>
    </citation>
    <scope>NUCLEOTIDE SEQUENCE</scope>
    <source>
        <strain evidence="6">Lincoln</strain>
        <tissue evidence="6">Whole body</tissue>
    </source>
</reference>
<evidence type="ECO:0000256" key="5">
    <source>
        <dbReference type="SAM" id="MobiDB-lite"/>
    </source>
</evidence>
<dbReference type="InterPro" id="IPR041913">
    <property type="entry name" value="POLD3_sf"/>
</dbReference>
<feature type="compositionally biased region" description="Basic and acidic residues" evidence="5">
    <location>
        <begin position="147"/>
        <end position="162"/>
    </location>
</feature>
<dbReference type="EMBL" id="JAQQBR010000002">
    <property type="protein sequence ID" value="KAK0180674.1"/>
    <property type="molecule type" value="Genomic_DNA"/>
</dbReference>
<feature type="compositionally biased region" description="Polar residues" evidence="5">
    <location>
        <begin position="288"/>
        <end position="304"/>
    </location>
</feature>
<dbReference type="PANTHER" id="PTHR17598:SF13">
    <property type="entry name" value="DNA POLYMERASE DELTA SUBUNIT 3"/>
    <property type="match status" value="1"/>
</dbReference>
<dbReference type="GO" id="GO:0006271">
    <property type="term" value="P:DNA strand elongation involved in DNA replication"/>
    <property type="evidence" value="ECO:0007669"/>
    <property type="project" value="TreeGrafter"/>
</dbReference>
<dbReference type="GO" id="GO:0043625">
    <property type="term" value="C:delta DNA polymerase complex"/>
    <property type="evidence" value="ECO:0007669"/>
    <property type="project" value="InterPro"/>
</dbReference>
<feature type="compositionally biased region" description="Acidic residues" evidence="5">
    <location>
        <begin position="343"/>
        <end position="355"/>
    </location>
</feature>
<evidence type="ECO:0000256" key="3">
    <source>
        <dbReference type="ARBA" id="ARBA00022705"/>
    </source>
</evidence>
<dbReference type="GO" id="GO:0006297">
    <property type="term" value="P:nucleotide-excision repair, DNA gap filling"/>
    <property type="evidence" value="ECO:0007669"/>
    <property type="project" value="TreeGrafter"/>
</dbReference>
<feature type="compositionally biased region" description="Low complexity" evidence="5">
    <location>
        <begin position="201"/>
        <end position="210"/>
    </location>
</feature>
<feature type="compositionally biased region" description="Basic and acidic residues" evidence="5">
    <location>
        <begin position="169"/>
        <end position="198"/>
    </location>
</feature>
<feature type="compositionally biased region" description="Low complexity" evidence="5">
    <location>
        <begin position="250"/>
        <end position="270"/>
    </location>
</feature>
<dbReference type="Gene3D" id="3.90.1030.20">
    <property type="entry name" value="DNA polymerase delta, p66 (Cdc27) subunit, wHTH domain"/>
    <property type="match status" value="1"/>
</dbReference>
<evidence type="ECO:0000256" key="4">
    <source>
        <dbReference type="ARBA" id="ARBA00023242"/>
    </source>
</evidence>
<feature type="compositionally biased region" description="Basic and acidic residues" evidence="5">
    <location>
        <begin position="321"/>
        <end position="332"/>
    </location>
</feature>
<keyword evidence="3" id="KW-0235">DNA replication</keyword>
<protein>
    <recommendedName>
        <fullName evidence="2">DNA polymerase delta subunit 3</fullName>
    </recommendedName>
</protein>
<organism evidence="6 7">
    <name type="scientific">Microctonus hyperodae</name>
    <name type="common">Parasitoid wasp</name>
    <dbReference type="NCBI Taxonomy" id="165561"/>
    <lineage>
        <taxon>Eukaryota</taxon>
        <taxon>Metazoa</taxon>
        <taxon>Ecdysozoa</taxon>
        <taxon>Arthropoda</taxon>
        <taxon>Hexapoda</taxon>
        <taxon>Insecta</taxon>
        <taxon>Pterygota</taxon>
        <taxon>Neoptera</taxon>
        <taxon>Endopterygota</taxon>
        <taxon>Hymenoptera</taxon>
        <taxon>Apocrita</taxon>
        <taxon>Ichneumonoidea</taxon>
        <taxon>Braconidae</taxon>
        <taxon>Euphorinae</taxon>
        <taxon>Microctonus</taxon>
    </lineage>
</organism>
<evidence type="ECO:0000256" key="2">
    <source>
        <dbReference type="ARBA" id="ARBA00017589"/>
    </source>
</evidence>
<comment type="caution">
    <text evidence="6">The sequence shown here is derived from an EMBL/GenBank/DDBJ whole genome shotgun (WGS) entry which is preliminary data.</text>
</comment>
<accession>A0AA39G361</accession>
<comment type="subcellular location">
    <subcellularLocation>
        <location evidence="1">Nucleus</location>
    </subcellularLocation>
</comment>
<feature type="region of interest" description="Disordered" evidence="5">
    <location>
        <begin position="138"/>
        <end position="215"/>
    </location>
</feature>
<keyword evidence="7" id="KW-1185">Reference proteome</keyword>
<feature type="compositionally biased region" description="Basic residues" evidence="5">
    <location>
        <begin position="310"/>
        <end position="320"/>
    </location>
</feature>
<feature type="compositionally biased region" description="Basic and acidic residues" evidence="5">
    <location>
        <begin position="272"/>
        <end position="287"/>
    </location>
</feature>
<dbReference type="Proteomes" id="UP001168972">
    <property type="component" value="Unassembled WGS sequence"/>
</dbReference>
<evidence type="ECO:0000256" key="1">
    <source>
        <dbReference type="ARBA" id="ARBA00004123"/>
    </source>
</evidence>
<evidence type="ECO:0000313" key="6">
    <source>
        <dbReference type="EMBL" id="KAK0180674.1"/>
    </source>
</evidence>
<sequence length="453" mass="51453">MAAVYFIRYSFGQWNYGTKVTYKWLCNELDIHVNVAKQILEEYWNNHKKDGIVATIMIIGYLNNGEMRVELVKDSNLTDAINKYDKIISQHIYSLQKSLSDIQLLAGVDKCNLKHSTITCEKSVLFTDEELFSRRWGNTDMTIDTQPESRKPSIDKANDVKKSNGIGKFFKEPVGNKKVPSEGESQSKVEEKSEDKKISPPKKSTNSKKPVQSQKIGFSNLFGKVSAANQKKSLSQVNVVNNKIDKKNSSSEMEVESINENINNTNNSIEKPTIEQKKESSKEENASADKTPTNVTKDSVTIPNDESKSNKNKKTKRGAKRERSREPKVDSIKRKRILVVADSSEESAASDEEMFCDSPPHEEIIETKKSPSPPPVQNINGKRKIRKLVDKTFMDEDGYLVTKKEHVYESCSDNDNDDDDDKTKKIPEQKKIVEPPIKMVKKQTTIKNFFKKA</sequence>
<reference evidence="6" key="2">
    <citation type="submission" date="2023-03" db="EMBL/GenBank/DDBJ databases">
        <authorList>
            <person name="Inwood S.N."/>
            <person name="Skelly J.G."/>
            <person name="Guhlin J."/>
            <person name="Harrop T.W.R."/>
            <person name="Goldson S.G."/>
            <person name="Dearden P.K."/>
        </authorList>
    </citation>
    <scope>NUCLEOTIDE SEQUENCE</scope>
    <source>
        <strain evidence="6">Lincoln</strain>
        <tissue evidence="6">Whole body</tissue>
    </source>
</reference>
<keyword evidence="4" id="KW-0539">Nucleus</keyword>
<evidence type="ECO:0000313" key="7">
    <source>
        <dbReference type="Proteomes" id="UP001168972"/>
    </source>
</evidence>
<gene>
    <name evidence="6" type="ORF">PV327_003033</name>
</gene>
<proteinExistence type="predicted"/>
<dbReference type="AlphaFoldDB" id="A0AA39G361"/>
<dbReference type="GO" id="GO:1904161">
    <property type="term" value="P:DNA synthesis involved in UV-damage excision repair"/>
    <property type="evidence" value="ECO:0007669"/>
    <property type="project" value="TreeGrafter"/>
</dbReference>
<name>A0AA39G361_MICHY</name>
<dbReference type="GO" id="GO:0003887">
    <property type="term" value="F:DNA-directed DNA polymerase activity"/>
    <property type="evidence" value="ECO:0007669"/>
    <property type="project" value="TreeGrafter"/>
</dbReference>
<feature type="region of interest" description="Disordered" evidence="5">
    <location>
        <begin position="229"/>
        <end position="355"/>
    </location>
</feature>
<dbReference type="Pfam" id="PF09507">
    <property type="entry name" value="CDC27"/>
    <property type="match status" value="1"/>
</dbReference>
<dbReference type="PANTHER" id="PTHR17598">
    <property type="entry name" value="DNA POLYMERASE DELTA SUBUNIT 3"/>
    <property type="match status" value="1"/>
</dbReference>
<dbReference type="InterPro" id="IPR019038">
    <property type="entry name" value="POLD3"/>
</dbReference>